<accession>A0ABQ5SG41</accession>
<sequence length="110" mass="11580">NLQVSQDQVDQTITLRVTNLTFRYTVTPDTGPIDFAAADVVLICNVTARAHVPRDMRVLPLASLSYPYIEGSLTIVTQQHAGIGAPSGPGAPPMPFMTPPTPAGSPRPGG</sequence>
<organism evidence="2 3">
    <name type="scientific">Volvox africanus</name>
    <dbReference type="NCBI Taxonomy" id="51714"/>
    <lineage>
        <taxon>Eukaryota</taxon>
        <taxon>Viridiplantae</taxon>
        <taxon>Chlorophyta</taxon>
        <taxon>core chlorophytes</taxon>
        <taxon>Chlorophyceae</taxon>
        <taxon>CS clade</taxon>
        <taxon>Chlamydomonadales</taxon>
        <taxon>Volvocaceae</taxon>
        <taxon>Volvox</taxon>
    </lineage>
</organism>
<reference evidence="2 3" key="1">
    <citation type="journal article" date="2023" name="IScience">
        <title>Expanded male sex-determining region conserved during the evolution of homothallism in the green alga Volvox.</title>
        <authorList>
            <person name="Yamamoto K."/>
            <person name="Matsuzaki R."/>
            <person name="Mahakham W."/>
            <person name="Heman W."/>
            <person name="Sekimoto H."/>
            <person name="Kawachi M."/>
            <person name="Minakuchi Y."/>
            <person name="Toyoda A."/>
            <person name="Nozaki H."/>
        </authorList>
    </citation>
    <scope>NUCLEOTIDE SEQUENCE [LARGE SCALE GENOMIC DNA]</scope>
    <source>
        <strain evidence="2 3">NIES-4468</strain>
    </source>
</reference>
<evidence type="ECO:0000256" key="1">
    <source>
        <dbReference type="SAM" id="MobiDB-lite"/>
    </source>
</evidence>
<protein>
    <submittedName>
        <fullName evidence="2">Uncharacterized protein</fullName>
    </submittedName>
</protein>
<gene>
    <name evidence="2" type="ORF">VaNZ11_013446</name>
</gene>
<dbReference type="EMBL" id="BSDZ01000080">
    <property type="protein sequence ID" value="GLI68898.1"/>
    <property type="molecule type" value="Genomic_DNA"/>
</dbReference>
<comment type="caution">
    <text evidence="2">The sequence shown here is derived from an EMBL/GenBank/DDBJ whole genome shotgun (WGS) entry which is preliminary data.</text>
</comment>
<feature type="region of interest" description="Disordered" evidence="1">
    <location>
        <begin position="81"/>
        <end position="110"/>
    </location>
</feature>
<dbReference type="Proteomes" id="UP001165090">
    <property type="component" value="Unassembled WGS sequence"/>
</dbReference>
<feature type="compositionally biased region" description="Pro residues" evidence="1">
    <location>
        <begin position="89"/>
        <end position="110"/>
    </location>
</feature>
<evidence type="ECO:0000313" key="2">
    <source>
        <dbReference type="EMBL" id="GLI68898.1"/>
    </source>
</evidence>
<keyword evidence="3" id="KW-1185">Reference proteome</keyword>
<feature type="non-terminal residue" evidence="2">
    <location>
        <position position="1"/>
    </location>
</feature>
<name>A0ABQ5SG41_9CHLO</name>
<feature type="non-terminal residue" evidence="2">
    <location>
        <position position="110"/>
    </location>
</feature>
<evidence type="ECO:0000313" key="3">
    <source>
        <dbReference type="Proteomes" id="UP001165090"/>
    </source>
</evidence>
<proteinExistence type="predicted"/>